<keyword evidence="2" id="KW-0732">Signal</keyword>
<gene>
    <name evidence="3" type="ORF">DFS55_11340</name>
</gene>
<feature type="chain" id="PRO_5017385717" evidence="2">
    <location>
        <begin position="25"/>
        <end position="72"/>
    </location>
</feature>
<organism evidence="3 4">
    <name type="scientific">Mycobacterium avium subsp. hominissuis</name>
    <dbReference type="NCBI Taxonomy" id="439334"/>
    <lineage>
        <taxon>Bacteria</taxon>
        <taxon>Bacillati</taxon>
        <taxon>Actinomycetota</taxon>
        <taxon>Actinomycetes</taxon>
        <taxon>Mycobacteriales</taxon>
        <taxon>Mycobacteriaceae</taxon>
        <taxon>Mycobacterium</taxon>
        <taxon>Mycobacterium avium complex (MAC)</taxon>
    </lineage>
</organism>
<evidence type="ECO:0000313" key="4">
    <source>
        <dbReference type="Proteomes" id="UP000259236"/>
    </source>
</evidence>
<evidence type="ECO:0000256" key="2">
    <source>
        <dbReference type="SAM" id="SignalP"/>
    </source>
</evidence>
<feature type="signal peptide" evidence="2">
    <location>
        <begin position="1"/>
        <end position="24"/>
    </location>
</feature>
<evidence type="ECO:0000256" key="1">
    <source>
        <dbReference type="SAM" id="MobiDB-lite"/>
    </source>
</evidence>
<name>A0A3B6X7I5_MYCAV</name>
<accession>A0A3B6X7I5</accession>
<feature type="region of interest" description="Disordered" evidence="1">
    <location>
        <begin position="40"/>
        <end position="72"/>
    </location>
</feature>
<dbReference type="EMBL" id="CP029332">
    <property type="protein sequence ID" value="AXO23115.1"/>
    <property type="molecule type" value="Genomic_DNA"/>
</dbReference>
<reference evidence="3 4" key="1">
    <citation type="submission" date="2018-05" db="EMBL/GenBank/DDBJ databases">
        <title>Sequencing and annotation of Mycobacterium avium strain 109 (MAC109).</title>
        <authorList>
            <person name="Matern W.M."/>
            <person name="Bader J.S."/>
            <person name="Karakousis P.C."/>
        </authorList>
    </citation>
    <scope>NUCLEOTIDE SEQUENCE [LARGE SCALE GENOMIC DNA]</scope>
    <source>
        <strain evidence="3 4">MAC109</strain>
    </source>
</reference>
<protein>
    <submittedName>
        <fullName evidence="3">Uncharacterized protein</fullName>
    </submittedName>
</protein>
<evidence type="ECO:0000313" key="3">
    <source>
        <dbReference type="EMBL" id="AXO23115.1"/>
    </source>
</evidence>
<proteinExistence type="predicted"/>
<dbReference type="Proteomes" id="UP000259236">
    <property type="component" value="Chromosome"/>
</dbReference>
<sequence>MIIRILVSAAIAVGSVGQAPPTSADPNPFGTLSCSCRDTAPPGSPALGEETDRGVQDGMSAWLPGHRAEPVK</sequence>
<dbReference type="AlphaFoldDB" id="A0A3B6X7I5"/>